<gene>
    <name evidence="2" type="ORF">PR048_011972</name>
</gene>
<dbReference type="PANTHER" id="PTHR47272">
    <property type="entry name" value="DDE_TNP_1_7 DOMAIN-CONTAINING PROTEIN"/>
    <property type="match status" value="1"/>
</dbReference>
<proteinExistence type="predicted"/>
<feature type="compositionally biased region" description="Polar residues" evidence="1">
    <location>
        <begin position="54"/>
        <end position="64"/>
    </location>
</feature>
<keyword evidence="3" id="KW-1185">Reference proteome</keyword>
<comment type="caution">
    <text evidence="2">The sequence shown here is derived from an EMBL/GenBank/DDBJ whole genome shotgun (WGS) entry which is preliminary data.</text>
</comment>
<evidence type="ECO:0000313" key="3">
    <source>
        <dbReference type="Proteomes" id="UP001159363"/>
    </source>
</evidence>
<dbReference type="PANTHER" id="PTHR47272:SF2">
    <property type="entry name" value="PIGGYBAC TRANSPOSABLE ELEMENT-DERIVED PROTEIN 3-LIKE"/>
    <property type="match status" value="1"/>
</dbReference>
<feature type="region of interest" description="Disordered" evidence="1">
    <location>
        <begin position="54"/>
        <end position="114"/>
    </location>
</feature>
<protein>
    <submittedName>
        <fullName evidence="2">Uncharacterized protein</fullName>
    </submittedName>
</protein>
<accession>A0ABQ9HNE3</accession>
<feature type="compositionally biased region" description="Basic and acidic residues" evidence="1">
    <location>
        <begin position="81"/>
        <end position="98"/>
    </location>
</feature>
<reference evidence="2 3" key="1">
    <citation type="submission" date="2023-02" db="EMBL/GenBank/DDBJ databases">
        <title>LHISI_Scaffold_Assembly.</title>
        <authorList>
            <person name="Stuart O.P."/>
            <person name="Cleave R."/>
            <person name="Magrath M.J.L."/>
            <person name="Mikheyev A.S."/>
        </authorList>
    </citation>
    <scope>NUCLEOTIDE SEQUENCE [LARGE SCALE GENOMIC DNA]</scope>
    <source>
        <strain evidence="2">Daus_M_001</strain>
        <tissue evidence="2">Leg muscle</tissue>
    </source>
</reference>
<organism evidence="2 3">
    <name type="scientific">Dryococelus australis</name>
    <dbReference type="NCBI Taxonomy" id="614101"/>
    <lineage>
        <taxon>Eukaryota</taxon>
        <taxon>Metazoa</taxon>
        <taxon>Ecdysozoa</taxon>
        <taxon>Arthropoda</taxon>
        <taxon>Hexapoda</taxon>
        <taxon>Insecta</taxon>
        <taxon>Pterygota</taxon>
        <taxon>Neoptera</taxon>
        <taxon>Polyneoptera</taxon>
        <taxon>Phasmatodea</taxon>
        <taxon>Verophasmatodea</taxon>
        <taxon>Anareolatae</taxon>
        <taxon>Phasmatidae</taxon>
        <taxon>Eurycanthinae</taxon>
        <taxon>Dryococelus</taxon>
    </lineage>
</organism>
<sequence length="114" mass="12883">MMFHVVDLAIVNSWLEYGQDVKTAGIPLAQVLDLLHFLMCLTHSLLTVNKSVVASKQGRPSGSPASEPCTKTIKGNPECRPYQEQRMDMVDHFPEYDKKKKKRQDARGKHTCLV</sequence>
<evidence type="ECO:0000256" key="1">
    <source>
        <dbReference type="SAM" id="MobiDB-lite"/>
    </source>
</evidence>
<evidence type="ECO:0000313" key="2">
    <source>
        <dbReference type="EMBL" id="KAJ8885772.1"/>
    </source>
</evidence>
<dbReference type="EMBL" id="JARBHB010000004">
    <property type="protein sequence ID" value="KAJ8885772.1"/>
    <property type="molecule type" value="Genomic_DNA"/>
</dbReference>
<name>A0ABQ9HNE3_9NEOP</name>
<dbReference type="Proteomes" id="UP001159363">
    <property type="component" value="Chromosome X"/>
</dbReference>